<accession>A0A2U8GSB4</accession>
<keyword evidence="2" id="KW-0805">Transcription regulation</keyword>
<dbReference type="PANTHER" id="PTHR30204">
    <property type="entry name" value="REDOX-CYCLING DRUG-SENSING TRANSCRIPTIONAL ACTIVATOR SOXR"/>
    <property type="match status" value="1"/>
</dbReference>
<evidence type="ECO:0000313" key="6">
    <source>
        <dbReference type="EMBL" id="AWI76358.1"/>
    </source>
</evidence>
<dbReference type="InterPro" id="IPR009061">
    <property type="entry name" value="DNA-bd_dom_put_sf"/>
</dbReference>
<dbReference type="AlphaFoldDB" id="A0A2U8GSB4"/>
<evidence type="ECO:0000259" key="5">
    <source>
        <dbReference type="PROSITE" id="PS50937"/>
    </source>
</evidence>
<dbReference type="GO" id="GO:0003677">
    <property type="term" value="F:DNA binding"/>
    <property type="evidence" value="ECO:0007669"/>
    <property type="project" value="UniProtKB-KW"/>
</dbReference>
<dbReference type="RefSeq" id="WP_108950058.1">
    <property type="nucleotide sequence ID" value="NZ_CP022187.1"/>
</dbReference>
<dbReference type="InterPro" id="IPR000551">
    <property type="entry name" value="MerR-type_HTH_dom"/>
</dbReference>
<dbReference type="PANTHER" id="PTHR30204:SF69">
    <property type="entry name" value="MERR-FAMILY TRANSCRIPTIONAL REGULATOR"/>
    <property type="match status" value="1"/>
</dbReference>
<dbReference type="PRINTS" id="PR00040">
    <property type="entry name" value="HTHMERR"/>
</dbReference>
<protein>
    <submittedName>
        <fullName evidence="6">MerR family transcriptional regulator</fullName>
    </submittedName>
</protein>
<keyword evidence="1" id="KW-0678">Repressor</keyword>
<dbReference type="Pfam" id="PF13411">
    <property type="entry name" value="MerR_1"/>
    <property type="match status" value="1"/>
</dbReference>
<name>A0A2U8GSB4_9RHOO</name>
<dbReference type="PROSITE" id="PS50937">
    <property type="entry name" value="HTH_MERR_2"/>
    <property type="match status" value="1"/>
</dbReference>
<dbReference type="SMART" id="SM00422">
    <property type="entry name" value="HTH_MERR"/>
    <property type="match status" value="1"/>
</dbReference>
<proteinExistence type="predicted"/>
<evidence type="ECO:0000313" key="7">
    <source>
        <dbReference type="Proteomes" id="UP000244930"/>
    </source>
</evidence>
<gene>
    <name evidence="6" type="ORF">CEW83_15010</name>
</gene>
<dbReference type="SUPFAM" id="SSF46955">
    <property type="entry name" value="Putative DNA-binding domain"/>
    <property type="match status" value="1"/>
</dbReference>
<evidence type="ECO:0000256" key="4">
    <source>
        <dbReference type="ARBA" id="ARBA00023163"/>
    </source>
</evidence>
<evidence type="ECO:0000256" key="2">
    <source>
        <dbReference type="ARBA" id="ARBA00023015"/>
    </source>
</evidence>
<reference evidence="6 7" key="1">
    <citation type="submission" date="2017-06" db="EMBL/GenBank/DDBJ databases">
        <title>Azoarcus.</title>
        <authorList>
            <person name="Woo J.-H."/>
            <person name="Kim H.-S."/>
        </authorList>
    </citation>
    <scope>NUCLEOTIDE SEQUENCE [LARGE SCALE GENOMIC DNA]</scope>
    <source>
        <strain evidence="6 7">TSPY31</strain>
    </source>
</reference>
<organism evidence="6 7">
    <name type="scientific">Parazoarcus communis</name>
    <dbReference type="NCBI Taxonomy" id="41977"/>
    <lineage>
        <taxon>Bacteria</taxon>
        <taxon>Pseudomonadati</taxon>
        <taxon>Pseudomonadota</taxon>
        <taxon>Betaproteobacteria</taxon>
        <taxon>Rhodocyclales</taxon>
        <taxon>Zoogloeaceae</taxon>
        <taxon>Parazoarcus</taxon>
    </lineage>
</organism>
<dbReference type="EMBL" id="CP022187">
    <property type="protein sequence ID" value="AWI76358.1"/>
    <property type="molecule type" value="Genomic_DNA"/>
</dbReference>
<keyword evidence="7" id="KW-1185">Reference proteome</keyword>
<dbReference type="KEGG" id="acom:CEW83_15010"/>
<sequence length="134" mass="14801">MYIGELAKRTGASPKAIRHYEALGLLGTVPRAGTYRLYSMDHARQILLIRQALSLGLRLADVLPVLGASRGAPNWSGLLDRIGRRQALLREEIERLRGFDLKLSEIAVEIRACLQRDSEFGDCGVPAMDRSEAA</sequence>
<evidence type="ECO:0000256" key="3">
    <source>
        <dbReference type="ARBA" id="ARBA00023125"/>
    </source>
</evidence>
<keyword evidence="4" id="KW-0804">Transcription</keyword>
<dbReference type="Proteomes" id="UP000244930">
    <property type="component" value="Chromosome"/>
</dbReference>
<keyword evidence="3" id="KW-0238">DNA-binding</keyword>
<dbReference type="InterPro" id="IPR047057">
    <property type="entry name" value="MerR_fam"/>
</dbReference>
<dbReference type="Gene3D" id="1.10.1660.10">
    <property type="match status" value="1"/>
</dbReference>
<dbReference type="GO" id="GO:0003700">
    <property type="term" value="F:DNA-binding transcription factor activity"/>
    <property type="evidence" value="ECO:0007669"/>
    <property type="project" value="InterPro"/>
</dbReference>
<evidence type="ECO:0000256" key="1">
    <source>
        <dbReference type="ARBA" id="ARBA00022491"/>
    </source>
</evidence>
<feature type="domain" description="HTH merR-type" evidence="5">
    <location>
        <begin position="1"/>
        <end position="68"/>
    </location>
</feature>